<evidence type="ECO:0000259" key="13">
    <source>
        <dbReference type="PROSITE" id="PS50011"/>
    </source>
</evidence>
<evidence type="ECO:0000313" key="15">
    <source>
        <dbReference type="Proteomes" id="UP001280121"/>
    </source>
</evidence>
<evidence type="ECO:0000313" key="14">
    <source>
        <dbReference type="EMBL" id="KAK2662145.1"/>
    </source>
</evidence>
<dbReference type="PANTHER" id="PTHR24055">
    <property type="entry name" value="MITOGEN-ACTIVATED PROTEIN KINASE"/>
    <property type="match status" value="1"/>
</dbReference>
<evidence type="ECO:0000256" key="2">
    <source>
        <dbReference type="ARBA" id="ARBA00012411"/>
    </source>
</evidence>
<keyword evidence="4" id="KW-0597">Phosphoprotein</keyword>
<keyword evidence="15" id="KW-1185">Reference proteome</keyword>
<dbReference type="InterPro" id="IPR000719">
    <property type="entry name" value="Prot_kinase_dom"/>
</dbReference>
<dbReference type="InterPro" id="IPR017441">
    <property type="entry name" value="Protein_kinase_ATP_BS"/>
</dbReference>
<dbReference type="EC" id="2.7.11.24" evidence="2"/>
<comment type="caution">
    <text evidence="14">The sequence shown here is derived from an EMBL/GenBank/DDBJ whole genome shotgun (WGS) entry which is preliminary data.</text>
</comment>
<accession>A0AAD9XMH6</accession>
<dbReference type="SMART" id="SM00220">
    <property type="entry name" value="S_TKc"/>
    <property type="match status" value="1"/>
</dbReference>
<feature type="compositionally biased region" description="Basic and acidic residues" evidence="12">
    <location>
        <begin position="519"/>
        <end position="532"/>
    </location>
</feature>
<evidence type="ECO:0000256" key="3">
    <source>
        <dbReference type="ARBA" id="ARBA00022527"/>
    </source>
</evidence>
<dbReference type="FunFam" id="1.10.510.10:FF:000017">
    <property type="entry name" value="Mitogen-activated protein kinase"/>
    <property type="match status" value="1"/>
</dbReference>
<dbReference type="InterPro" id="IPR003527">
    <property type="entry name" value="MAP_kinase_CS"/>
</dbReference>
<protein>
    <recommendedName>
        <fullName evidence="2">mitogen-activated protein kinase</fullName>
        <ecNumber evidence="2">2.7.11.24</ecNumber>
    </recommendedName>
</protein>
<feature type="compositionally biased region" description="Polar residues" evidence="12">
    <location>
        <begin position="413"/>
        <end position="423"/>
    </location>
</feature>
<evidence type="ECO:0000256" key="5">
    <source>
        <dbReference type="ARBA" id="ARBA00022679"/>
    </source>
</evidence>
<reference evidence="14" key="1">
    <citation type="journal article" date="2023" name="Plant J.">
        <title>Genome sequences and population genomics provide insights into the demographic history, inbreeding, and mutation load of two 'living fossil' tree species of Dipteronia.</title>
        <authorList>
            <person name="Feng Y."/>
            <person name="Comes H.P."/>
            <person name="Chen J."/>
            <person name="Zhu S."/>
            <person name="Lu R."/>
            <person name="Zhang X."/>
            <person name="Li P."/>
            <person name="Qiu J."/>
            <person name="Olsen K.M."/>
            <person name="Qiu Y."/>
        </authorList>
    </citation>
    <scope>NUCLEOTIDE SEQUENCE</scope>
    <source>
        <strain evidence="14">KIB01</strain>
    </source>
</reference>
<evidence type="ECO:0000256" key="9">
    <source>
        <dbReference type="ARBA" id="ARBA00047592"/>
    </source>
</evidence>
<proteinExistence type="inferred from homology"/>
<dbReference type="Proteomes" id="UP001280121">
    <property type="component" value="Unassembled WGS sequence"/>
</dbReference>
<dbReference type="AlphaFoldDB" id="A0AAD9XMH6"/>
<dbReference type="Gene3D" id="3.30.200.20">
    <property type="entry name" value="Phosphorylase Kinase, domain 1"/>
    <property type="match status" value="1"/>
</dbReference>
<dbReference type="FunFam" id="3.30.200.20:FF:000046">
    <property type="entry name" value="Mitogen-activated protein kinase"/>
    <property type="match status" value="1"/>
</dbReference>
<keyword evidence="5" id="KW-0808">Transferase</keyword>
<dbReference type="InterPro" id="IPR011009">
    <property type="entry name" value="Kinase-like_dom_sf"/>
</dbReference>
<dbReference type="GO" id="GO:0004707">
    <property type="term" value="F:MAP kinase activity"/>
    <property type="evidence" value="ECO:0007669"/>
    <property type="project" value="UniProtKB-EC"/>
</dbReference>
<gene>
    <name evidence="14" type="ORF">Ddye_000719</name>
</gene>
<keyword evidence="7" id="KW-0418">Kinase</keyword>
<evidence type="ECO:0000256" key="4">
    <source>
        <dbReference type="ARBA" id="ARBA00022553"/>
    </source>
</evidence>
<evidence type="ECO:0000256" key="8">
    <source>
        <dbReference type="ARBA" id="ARBA00022840"/>
    </source>
</evidence>
<feature type="compositionally biased region" description="Basic and acidic residues" evidence="12">
    <location>
        <begin position="434"/>
        <end position="443"/>
    </location>
</feature>
<dbReference type="PROSITE" id="PS01351">
    <property type="entry name" value="MAPK"/>
    <property type="match status" value="1"/>
</dbReference>
<dbReference type="PROSITE" id="PS50011">
    <property type="entry name" value="PROTEIN_KINASE_DOM"/>
    <property type="match status" value="1"/>
</dbReference>
<keyword evidence="8 11" id="KW-0067">ATP-binding</keyword>
<sequence length="620" mass="70722">MQQDHRKKCSTEMEFFSEYGDANRYKIQEVIGKGSYGVVCSAIDTHTGEKVAIKKIHDIFEHISDAARILREIKLLRLLRHPDIVEIKHIMLPPSRRDFKDIYVVFELMESDLHQVIKANDDLTREHYQFFLYQLLRALKYIHTANVYHRDLKPKNILANANCKLKICDFGLARVAFNDTPTTIFWTDYVATRWYRAPELCGSFFSKYTPAIDIWSIGCIFAEVLTGRPVFPGKNVVHQLDLMTDLLGTPSLDTISRVRNDKARRYLTSMRKKQPVQFSQKFPNADPLALQLLERLLAFDPKDRPTAEEALADPYFKGLSKVEREPSCQPISKMEFEFERRRVTKEDIRELIFREILEYHPQLLKDYMNGTERTNFLYPSAVDQFRKQFANLEENGGKSGPVIPPERKHVSLPRSTTVHSNTVPPKEQNIGASLRDRQAEEVYNKNSRGTEGIPPNLSRAMQAPQRFTLAKPGKVVGPVVPYDNTGVMKDSYDPRAFIRSTVPQGVPPAYCYRKSSTGKQERPTSVDSERDLSSQIKQVPQCGMATKFSPDIAINIDSNPFFMTRAGVNKVEHVEDRIAIDTNLLQGKAQYSGIGATTAAATAATHRKIGTVQYGMTRMY</sequence>
<name>A0AAD9XMH6_9ROSI</name>
<evidence type="ECO:0000256" key="1">
    <source>
        <dbReference type="ARBA" id="ARBA00008832"/>
    </source>
</evidence>
<organism evidence="14 15">
    <name type="scientific">Dipteronia dyeriana</name>
    <dbReference type="NCBI Taxonomy" id="168575"/>
    <lineage>
        <taxon>Eukaryota</taxon>
        <taxon>Viridiplantae</taxon>
        <taxon>Streptophyta</taxon>
        <taxon>Embryophyta</taxon>
        <taxon>Tracheophyta</taxon>
        <taxon>Spermatophyta</taxon>
        <taxon>Magnoliopsida</taxon>
        <taxon>eudicotyledons</taxon>
        <taxon>Gunneridae</taxon>
        <taxon>Pentapetalae</taxon>
        <taxon>rosids</taxon>
        <taxon>malvids</taxon>
        <taxon>Sapindales</taxon>
        <taxon>Sapindaceae</taxon>
        <taxon>Hippocastanoideae</taxon>
        <taxon>Acereae</taxon>
        <taxon>Dipteronia</taxon>
    </lineage>
</organism>
<keyword evidence="6 11" id="KW-0547">Nucleotide-binding</keyword>
<dbReference type="Gene3D" id="1.10.510.10">
    <property type="entry name" value="Transferase(Phosphotransferase) domain 1"/>
    <property type="match status" value="1"/>
</dbReference>
<comment type="catalytic activity">
    <reaction evidence="10">
        <text>L-seryl-[protein] + ATP = O-phospho-L-seryl-[protein] + ADP + H(+)</text>
        <dbReference type="Rhea" id="RHEA:17989"/>
        <dbReference type="Rhea" id="RHEA-COMP:9863"/>
        <dbReference type="Rhea" id="RHEA-COMP:11604"/>
        <dbReference type="ChEBI" id="CHEBI:15378"/>
        <dbReference type="ChEBI" id="CHEBI:29999"/>
        <dbReference type="ChEBI" id="CHEBI:30616"/>
        <dbReference type="ChEBI" id="CHEBI:83421"/>
        <dbReference type="ChEBI" id="CHEBI:456216"/>
        <dbReference type="EC" id="2.7.11.24"/>
    </reaction>
</comment>
<evidence type="ECO:0000256" key="7">
    <source>
        <dbReference type="ARBA" id="ARBA00022777"/>
    </source>
</evidence>
<comment type="catalytic activity">
    <reaction evidence="9">
        <text>L-threonyl-[protein] + ATP = O-phospho-L-threonyl-[protein] + ADP + H(+)</text>
        <dbReference type="Rhea" id="RHEA:46608"/>
        <dbReference type="Rhea" id="RHEA-COMP:11060"/>
        <dbReference type="Rhea" id="RHEA-COMP:11605"/>
        <dbReference type="ChEBI" id="CHEBI:15378"/>
        <dbReference type="ChEBI" id="CHEBI:30013"/>
        <dbReference type="ChEBI" id="CHEBI:30616"/>
        <dbReference type="ChEBI" id="CHEBI:61977"/>
        <dbReference type="ChEBI" id="CHEBI:456216"/>
        <dbReference type="EC" id="2.7.11.24"/>
    </reaction>
</comment>
<feature type="binding site" evidence="11">
    <location>
        <position position="55"/>
    </location>
    <ligand>
        <name>ATP</name>
        <dbReference type="ChEBI" id="CHEBI:30616"/>
    </ligand>
</feature>
<keyword evidence="3" id="KW-0723">Serine/threonine-protein kinase</keyword>
<feature type="domain" description="Protein kinase" evidence="13">
    <location>
        <begin position="25"/>
        <end position="316"/>
    </location>
</feature>
<feature type="region of interest" description="Disordered" evidence="12">
    <location>
        <begin position="513"/>
        <end position="533"/>
    </location>
</feature>
<dbReference type="SUPFAM" id="SSF56112">
    <property type="entry name" value="Protein kinase-like (PK-like)"/>
    <property type="match status" value="1"/>
</dbReference>
<dbReference type="CDD" id="cd07859">
    <property type="entry name" value="STKc_TDY_MAPK"/>
    <property type="match status" value="1"/>
</dbReference>
<evidence type="ECO:0000256" key="10">
    <source>
        <dbReference type="ARBA" id="ARBA00048312"/>
    </source>
</evidence>
<evidence type="ECO:0000256" key="6">
    <source>
        <dbReference type="ARBA" id="ARBA00022741"/>
    </source>
</evidence>
<feature type="region of interest" description="Disordered" evidence="12">
    <location>
        <begin position="396"/>
        <end position="458"/>
    </location>
</feature>
<dbReference type="EMBL" id="JANJYI010000001">
    <property type="protein sequence ID" value="KAK2662145.1"/>
    <property type="molecule type" value="Genomic_DNA"/>
</dbReference>
<dbReference type="Pfam" id="PF00069">
    <property type="entry name" value="Pkinase"/>
    <property type="match status" value="1"/>
</dbReference>
<comment type="similarity">
    <text evidence="1">Belongs to the protein kinase superfamily. CMGC Ser/Thr protein kinase family. MAP kinase subfamily.</text>
</comment>
<dbReference type="PROSITE" id="PS00107">
    <property type="entry name" value="PROTEIN_KINASE_ATP"/>
    <property type="match status" value="1"/>
</dbReference>
<evidence type="ECO:0000256" key="11">
    <source>
        <dbReference type="PROSITE-ProRule" id="PRU10141"/>
    </source>
</evidence>
<evidence type="ECO:0000256" key="12">
    <source>
        <dbReference type="SAM" id="MobiDB-lite"/>
    </source>
</evidence>
<dbReference type="InterPro" id="IPR050117">
    <property type="entry name" value="MAPK"/>
</dbReference>
<dbReference type="GO" id="GO:0005524">
    <property type="term" value="F:ATP binding"/>
    <property type="evidence" value="ECO:0007669"/>
    <property type="project" value="UniProtKB-UniRule"/>
</dbReference>